<dbReference type="Proteomes" id="UP001222325">
    <property type="component" value="Unassembled WGS sequence"/>
</dbReference>
<protein>
    <recommendedName>
        <fullName evidence="3">NACHT-NTPase and P-loop NTPases N-terminal domain-containing protein</fullName>
    </recommendedName>
</protein>
<evidence type="ECO:0000313" key="2">
    <source>
        <dbReference type="Proteomes" id="UP001222325"/>
    </source>
</evidence>
<evidence type="ECO:0008006" key="3">
    <source>
        <dbReference type="Google" id="ProtNLM"/>
    </source>
</evidence>
<comment type="caution">
    <text evidence="1">The sequence shown here is derived from an EMBL/GenBank/DDBJ whole genome shotgun (WGS) entry which is preliminary data.</text>
</comment>
<gene>
    <name evidence="1" type="ORF">B0H15DRAFT_805485</name>
</gene>
<keyword evidence="2" id="KW-1185">Reference proteome</keyword>
<name>A0AAD6TRG7_9AGAR</name>
<proteinExistence type="predicted"/>
<reference evidence="1" key="1">
    <citation type="submission" date="2023-03" db="EMBL/GenBank/DDBJ databases">
        <title>Massive genome expansion in bonnet fungi (Mycena s.s.) driven by repeated elements and novel gene families across ecological guilds.</title>
        <authorList>
            <consortium name="Lawrence Berkeley National Laboratory"/>
            <person name="Harder C.B."/>
            <person name="Miyauchi S."/>
            <person name="Viragh M."/>
            <person name="Kuo A."/>
            <person name="Thoen E."/>
            <person name="Andreopoulos B."/>
            <person name="Lu D."/>
            <person name="Skrede I."/>
            <person name="Drula E."/>
            <person name="Henrissat B."/>
            <person name="Morin E."/>
            <person name="Kohler A."/>
            <person name="Barry K."/>
            <person name="LaButti K."/>
            <person name="Morin E."/>
            <person name="Salamov A."/>
            <person name="Lipzen A."/>
            <person name="Mereny Z."/>
            <person name="Hegedus B."/>
            <person name="Baldrian P."/>
            <person name="Stursova M."/>
            <person name="Weitz H."/>
            <person name="Taylor A."/>
            <person name="Grigoriev I.V."/>
            <person name="Nagy L.G."/>
            <person name="Martin F."/>
            <person name="Kauserud H."/>
        </authorList>
    </citation>
    <scope>NUCLEOTIDE SEQUENCE</scope>
    <source>
        <strain evidence="1">CBHHK173m</strain>
    </source>
</reference>
<accession>A0AAD6TRG7</accession>
<evidence type="ECO:0000313" key="1">
    <source>
        <dbReference type="EMBL" id="KAJ7076766.1"/>
    </source>
</evidence>
<organism evidence="1 2">
    <name type="scientific">Mycena belliarum</name>
    <dbReference type="NCBI Taxonomy" id="1033014"/>
    <lineage>
        <taxon>Eukaryota</taxon>
        <taxon>Fungi</taxon>
        <taxon>Dikarya</taxon>
        <taxon>Basidiomycota</taxon>
        <taxon>Agaricomycotina</taxon>
        <taxon>Agaricomycetes</taxon>
        <taxon>Agaricomycetidae</taxon>
        <taxon>Agaricales</taxon>
        <taxon>Marasmiineae</taxon>
        <taxon>Mycenaceae</taxon>
        <taxon>Mycena</taxon>
    </lineage>
</organism>
<sequence>MAEVLGTVATILQLVDTALKAREYIKDFQNAPAEQRKLFSDIEDLKLLLTELEKRARASPLTGVLQHMQSPLGDFKALLENFVAKLEQPDSRLAKLSKQLTWSLWNKKEATEFLTKFEAIKLTLNTWLTMGVWDTNQDHKQDRAEAQEHREEERRKGECIQLIMDKFSRKEVEAEKQQILDWIPSLNFFQRQADILAAWQPGTGKWLLSDARFKSWESGGQQVLWCHGIREYMRLIPVD</sequence>
<dbReference type="AlphaFoldDB" id="A0AAD6TRG7"/>
<dbReference type="EMBL" id="JARJCN010000078">
    <property type="protein sequence ID" value="KAJ7076766.1"/>
    <property type="molecule type" value="Genomic_DNA"/>
</dbReference>